<gene>
    <name evidence="1" type="ORF">MAR_013207</name>
</gene>
<name>A0ABY7G2Z2_MYAAR</name>
<organism evidence="1 2">
    <name type="scientific">Mya arenaria</name>
    <name type="common">Soft-shell clam</name>
    <dbReference type="NCBI Taxonomy" id="6604"/>
    <lineage>
        <taxon>Eukaryota</taxon>
        <taxon>Metazoa</taxon>
        <taxon>Spiralia</taxon>
        <taxon>Lophotrochozoa</taxon>
        <taxon>Mollusca</taxon>
        <taxon>Bivalvia</taxon>
        <taxon>Autobranchia</taxon>
        <taxon>Heteroconchia</taxon>
        <taxon>Euheterodonta</taxon>
        <taxon>Imparidentia</taxon>
        <taxon>Neoheterodontei</taxon>
        <taxon>Myida</taxon>
        <taxon>Myoidea</taxon>
        <taxon>Myidae</taxon>
        <taxon>Mya</taxon>
    </lineage>
</organism>
<keyword evidence="2" id="KW-1185">Reference proteome</keyword>
<reference evidence="1" key="1">
    <citation type="submission" date="2022-11" db="EMBL/GenBank/DDBJ databases">
        <title>Centuries of genome instability and evolution in soft-shell clam transmissible cancer (bioRxiv).</title>
        <authorList>
            <person name="Hart S.F.M."/>
            <person name="Yonemitsu M.A."/>
            <person name="Giersch R.M."/>
            <person name="Beal B.F."/>
            <person name="Arriagada G."/>
            <person name="Davis B.W."/>
            <person name="Ostrander E.A."/>
            <person name="Goff S.P."/>
            <person name="Metzger M.J."/>
        </authorList>
    </citation>
    <scope>NUCLEOTIDE SEQUENCE</scope>
    <source>
        <strain evidence="1">MELC-2E11</strain>
        <tissue evidence="1">Siphon/mantle</tissue>
    </source>
</reference>
<dbReference type="EMBL" id="CP111026">
    <property type="protein sequence ID" value="WAR27503.1"/>
    <property type="molecule type" value="Genomic_DNA"/>
</dbReference>
<dbReference type="Proteomes" id="UP001164746">
    <property type="component" value="Chromosome 15"/>
</dbReference>
<evidence type="ECO:0000313" key="2">
    <source>
        <dbReference type="Proteomes" id="UP001164746"/>
    </source>
</evidence>
<protein>
    <submittedName>
        <fullName evidence="1">Uncharacterized protein</fullName>
    </submittedName>
</protein>
<evidence type="ECO:0000313" key="1">
    <source>
        <dbReference type="EMBL" id="WAR27503.1"/>
    </source>
</evidence>
<proteinExistence type="predicted"/>
<sequence>MGTGSGTPPVGEDRHSILPTSSYCLPEIEHLRNCISFSKLKLKHDGGNLAISYQLHLTIVHLSVCLVSKPVLIALKIHAYESNSKDGNIDCQQTFKRLLFWMIN</sequence>
<accession>A0ABY7G2Z2</accession>